<proteinExistence type="predicted"/>
<evidence type="ECO:0000259" key="1">
    <source>
        <dbReference type="Pfam" id="PF00027"/>
    </source>
</evidence>
<organism evidence="2 3">
    <name type="scientific">Hymenobacter aerilatus</name>
    <dbReference type="NCBI Taxonomy" id="2932251"/>
    <lineage>
        <taxon>Bacteria</taxon>
        <taxon>Pseudomonadati</taxon>
        <taxon>Bacteroidota</taxon>
        <taxon>Cytophagia</taxon>
        <taxon>Cytophagales</taxon>
        <taxon>Hymenobacteraceae</taxon>
        <taxon>Hymenobacter</taxon>
    </lineage>
</organism>
<dbReference type="InterPro" id="IPR018490">
    <property type="entry name" value="cNMP-bd_dom_sf"/>
</dbReference>
<reference evidence="2 3" key="1">
    <citation type="submission" date="2022-04" db="EMBL/GenBank/DDBJ databases">
        <title>Hymenobacter sp. isolated from the air.</title>
        <authorList>
            <person name="Won M."/>
            <person name="Lee C.-M."/>
            <person name="Woen H.-Y."/>
            <person name="Kwon S.-W."/>
        </authorList>
    </citation>
    <scope>NUCLEOTIDE SEQUENCE [LARGE SCALE GENOMIC DNA]</scope>
    <source>
        <strain evidence="3">5413 J-13</strain>
    </source>
</reference>
<evidence type="ECO:0000313" key="3">
    <source>
        <dbReference type="Proteomes" id="UP000829925"/>
    </source>
</evidence>
<dbReference type="Gene3D" id="2.60.120.10">
    <property type="entry name" value="Jelly Rolls"/>
    <property type="match status" value="1"/>
</dbReference>
<evidence type="ECO:0000313" key="2">
    <source>
        <dbReference type="EMBL" id="UOR06964.1"/>
    </source>
</evidence>
<name>A0A8T9T1C3_9BACT</name>
<feature type="domain" description="Cyclic nucleotide-binding" evidence="1">
    <location>
        <begin position="32"/>
        <end position="111"/>
    </location>
</feature>
<sequence>MYESLLAYVRSLSSTPLTEQETQLIKEVFTPRKLRKRQYFLQPGEVCQYMGFVVSGAMRQYTVDGKGAEHVFQLSIENWWAGDRESFTMLTPSRYYIDAWEDTTLLTIPKTNHYLLDTLPAFGEMITQINQRHSFALQHRVNAALSLSAEQRYAELVHTYPEFLQRFPQHVIASYLGITKETLSRVRSLPTKK</sequence>
<dbReference type="InterPro" id="IPR000595">
    <property type="entry name" value="cNMP-bd_dom"/>
</dbReference>
<dbReference type="EMBL" id="CP095053">
    <property type="protein sequence ID" value="UOR06964.1"/>
    <property type="molecule type" value="Genomic_DNA"/>
</dbReference>
<dbReference type="InterPro" id="IPR014710">
    <property type="entry name" value="RmlC-like_jellyroll"/>
</dbReference>
<dbReference type="RefSeq" id="WP_245096364.1">
    <property type="nucleotide sequence ID" value="NZ_CP095053.1"/>
</dbReference>
<accession>A0A8T9T1C3</accession>
<dbReference type="SUPFAM" id="SSF51206">
    <property type="entry name" value="cAMP-binding domain-like"/>
    <property type="match status" value="1"/>
</dbReference>
<dbReference type="Proteomes" id="UP000829925">
    <property type="component" value="Chromosome"/>
</dbReference>
<dbReference type="Pfam" id="PF00027">
    <property type="entry name" value="cNMP_binding"/>
    <property type="match status" value="1"/>
</dbReference>
<gene>
    <name evidence="2" type="ORF">MUN82_07635</name>
</gene>
<protein>
    <submittedName>
        <fullName evidence="2">Crp/Fnr family transcriptional regulator</fullName>
    </submittedName>
</protein>
<keyword evidence="3" id="KW-1185">Reference proteome</keyword>
<dbReference type="CDD" id="cd00038">
    <property type="entry name" value="CAP_ED"/>
    <property type="match status" value="1"/>
</dbReference>
<dbReference type="KEGG" id="haei:MUN82_07635"/>
<dbReference type="AlphaFoldDB" id="A0A8T9T1C3"/>